<evidence type="ECO:0000313" key="1">
    <source>
        <dbReference type="EMBL" id="KAA8893146.1"/>
    </source>
</evidence>
<gene>
    <name evidence="1" type="ORF">FN846DRAFT_980205</name>
</gene>
<reference evidence="1 2" key="1">
    <citation type="submission" date="2019-09" db="EMBL/GenBank/DDBJ databases">
        <title>Draft genome of the ectomycorrhizal ascomycete Sphaerosporella brunnea.</title>
        <authorList>
            <consortium name="DOE Joint Genome Institute"/>
            <person name="Benucci G.M."/>
            <person name="Marozzi G."/>
            <person name="Antonielli L."/>
            <person name="Sanchez S."/>
            <person name="Marco P."/>
            <person name="Wang X."/>
            <person name="Falini L.B."/>
            <person name="Barry K."/>
            <person name="Haridas S."/>
            <person name="Lipzen A."/>
            <person name="Labutti K."/>
            <person name="Grigoriev I.V."/>
            <person name="Murat C."/>
            <person name="Martin F."/>
            <person name="Albertini E."/>
            <person name="Donnini D."/>
            <person name="Bonito G."/>
        </authorList>
    </citation>
    <scope>NUCLEOTIDE SEQUENCE [LARGE SCALE GENOMIC DNA]</scope>
    <source>
        <strain evidence="1 2">Sb_GMNB300</strain>
    </source>
</reference>
<dbReference type="Proteomes" id="UP000326924">
    <property type="component" value="Unassembled WGS sequence"/>
</dbReference>
<dbReference type="OrthoDB" id="5323593at2759"/>
<dbReference type="InParanoid" id="A0A5J5EDW0"/>
<dbReference type="EMBL" id="VXIS01000491">
    <property type="protein sequence ID" value="KAA8893146.1"/>
    <property type="molecule type" value="Genomic_DNA"/>
</dbReference>
<comment type="caution">
    <text evidence="1">The sequence shown here is derived from an EMBL/GenBank/DDBJ whole genome shotgun (WGS) entry which is preliminary data.</text>
</comment>
<sequence length="711" mass="80743">MSSTLLNPTVTDANYDDRSFRTITKLLHVLQNPNLFVGPSVTVQSIKYTPHKLNSETRRQLKVLRQIPFILVRNNETIAALPRELPGGIVGVLSSTVPSDQEQNDGLINISRNNRDSDKFATFSVHAVPPDTPIPNDILMHVFANWNTSFEEHCDLTAALIHSLFNPPRGSKEELSEHINKAMSRLFKYLHAECGQKLLRRFTRARLATDENAPHYLEVLKDLLSTRRIHEIGFRGLVERRFPHDQRRGWRELVRMSPIETRWFTQNWSLLDKEGCGPAEEITRIQSAIKSLDSFIGRVESEDPSLDDELPDLVPQVYHEFLAYSVSLISLFEYHLKQVVANRFKFKNREYHAPDDSNYDTFRMHCNHLTILSARTAGLAWHSPFWNRLLAFVDLELSFLNEKRKQEGIISTLNGKPSALQGPQPPWDLDLDQGDDDDTTEYILFMNEKKVSHSANSDIFSDNPIAASGNSMGRKIFLWWRLVTFHIESVHNWAKMISKPTATRIPQLSFSIVRTPNPDHGSDAPWRPLIRNLTGSDNTARALEHYLSEAGKKRLDKSFRGHYHCEAIMSSLLCAASAPQNSLGDSDSGLQDVLETLKGAKPVMGTSKRCCHVCCTVMVCLGQHYGQDIPILDFHQSITLYLLPPLLPAEVRRTVVDHYREQLTSILNEVTEAYMDNINADLGSHISPDSASVSSEGDEGHWDSLEEYYEV</sequence>
<dbReference type="AlphaFoldDB" id="A0A5J5EDW0"/>
<proteinExistence type="predicted"/>
<accession>A0A5J5EDW0</accession>
<keyword evidence="2" id="KW-1185">Reference proteome</keyword>
<protein>
    <submittedName>
        <fullName evidence="1">Uncharacterized protein</fullName>
    </submittedName>
</protein>
<evidence type="ECO:0000313" key="2">
    <source>
        <dbReference type="Proteomes" id="UP000326924"/>
    </source>
</evidence>
<organism evidence="1 2">
    <name type="scientific">Sphaerosporella brunnea</name>
    <dbReference type="NCBI Taxonomy" id="1250544"/>
    <lineage>
        <taxon>Eukaryota</taxon>
        <taxon>Fungi</taxon>
        <taxon>Dikarya</taxon>
        <taxon>Ascomycota</taxon>
        <taxon>Pezizomycotina</taxon>
        <taxon>Pezizomycetes</taxon>
        <taxon>Pezizales</taxon>
        <taxon>Pyronemataceae</taxon>
        <taxon>Sphaerosporella</taxon>
    </lineage>
</organism>
<name>A0A5J5EDW0_9PEZI</name>